<dbReference type="GO" id="GO:0031146">
    <property type="term" value="P:SCF-dependent proteasomal ubiquitin-dependent protein catabolic process"/>
    <property type="evidence" value="ECO:0007669"/>
    <property type="project" value="TreeGrafter"/>
</dbReference>
<comment type="caution">
    <text evidence="1">The sequence shown here is derived from an EMBL/GenBank/DDBJ whole genome shotgun (WGS) entry which is preliminary data.</text>
</comment>
<name>A0AAW0DQG8_9AGAR</name>
<dbReference type="Gene3D" id="3.80.10.10">
    <property type="entry name" value="Ribonuclease Inhibitor"/>
    <property type="match status" value="2"/>
</dbReference>
<reference evidence="1 2" key="1">
    <citation type="journal article" date="2024" name="J Genomics">
        <title>Draft genome sequencing and assembly of Favolaschia claudopus CIRM-BRFM 2984 isolated from oak limbs.</title>
        <authorList>
            <person name="Navarro D."/>
            <person name="Drula E."/>
            <person name="Chaduli D."/>
            <person name="Cazenave R."/>
            <person name="Ahrendt S."/>
            <person name="Wang J."/>
            <person name="Lipzen A."/>
            <person name="Daum C."/>
            <person name="Barry K."/>
            <person name="Grigoriev I.V."/>
            <person name="Favel A."/>
            <person name="Rosso M.N."/>
            <person name="Martin F."/>
        </authorList>
    </citation>
    <scope>NUCLEOTIDE SEQUENCE [LARGE SCALE GENOMIC DNA]</scope>
    <source>
        <strain evidence="1 2">CIRM-BRFM 2984</strain>
    </source>
</reference>
<dbReference type="Proteomes" id="UP001362999">
    <property type="component" value="Unassembled WGS sequence"/>
</dbReference>
<keyword evidence="2" id="KW-1185">Reference proteome</keyword>
<dbReference type="EMBL" id="JAWWNJ010000007">
    <property type="protein sequence ID" value="KAK7052601.1"/>
    <property type="molecule type" value="Genomic_DNA"/>
</dbReference>
<gene>
    <name evidence="1" type="ORF">R3P38DRAFT_2604095</name>
</gene>
<organism evidence="1 2">
    <name type="scientific">Favolaschia claudopus</name>
    <dbReference type="NCBI Taxonomy" id="2862362"/>
    <lineage>
        <taxon>Eukaryota</taxon>
        <taxon>Fungi</taxon>
        <taxon>Dikarya</taxon>
        <taxon>Basidiomycota</taxon>
        <taxon>Agaricomycotina</taxon>
        <taxon>Agaricomycetes</taxon>
        <taxon>Agaricomycetidae</taxon>
        <taxon>Agaricales</taxon>
        <taxon>Marasmiineae</taxon>
        <taxon>Mycenaceae</taxon>
        <taxon>Favolaschia</taxon>
    </lineage>
</organism>
<accession>A0AAW0DQG8</accession>
<proteinExistence type="predicted"/>
<evidence type="ECO:0000313" key="1">
    <source>
        <dbReference type="EMBL" id="KAK7052601.1"/>
    </source>
</evidence>
<dbReference type="PANTHER" id="PTHR13318">
    <property type="entry name" value="PARTNER OF PAIRED, ISOFORM B-RELATED"/>
    <property type="match status" value="1"/>
</dbReference>
<evidence type="ECO:0000313" key="2">
    <source>
        <dbReference type="Proteomes" id="UP001362999"/>
    </source>
</evidence>
<dbReference type="GO" id="GO:0019005">
    <property type="term" value="C:SCF ubiquitin ligase complex"/>
    <property type="evidence" value="ECO:0007669"/>
    <property type="project" value="TreeGrafter"/>
</dbReference>
<sequence length="518" mass="57825">MHRALGILEMVELICENSTKRTGFPDDASLAVLARTCKFFTNPALNVLWKSQYTILNVLKCMPDELWEITSPAAVSLRRSLVASDWDRPLFYLNRVKCFQCMALFSDTSFLAALAASLHSLSMKHLFPKLEELWWPVEALFVRHIDLFLTAELRHLLMFAHNEDNVDLDPLLPVVAGFPSSCPLLRSLEITLDNPGHTTPLTSSLSACVRGLKYIDSIHVPSLDESALLYLAELTSLKTLTIKFIPPLRSSSWAQIKSCYPSLTQLTLGTPDETAELLSLSQWKAHPLGSLCVRSVGTDFTHNAAHNFFTILKTHCSHSSLQSITIGSQYNQPVQDIQDPAFIVGPDVFRRMSCFTDLRYLSITSSRGFDLDDMSVAEIARTWPRLQTLALSAAPHYHVPSRVTLEGISALAKHCTDLRMLSMTFDATVVPTPDTVPQGQDGADIASPRHSLRILQVNQTPILDAQAVADFLAPVFPELAVIWTTQMMTASQEDALSPDEERWRTVLKKMKPEVVRRP</sequence>
<dbReference type="SUPFAM" id="SSF52047">
    <property type="entry name" value="RNI-like"/>
    <property type="match status" value="1"/>
</dbReference>
<dbReference type="AlphaFoldDB" id="A0AAW0DQG8"/>
<dbReference type="InterPro" id="IPR032675">
    <property type="entry name" value="LRR_dom_sf"/>
</dbReference>
<protein>
    <submittedName>
        <fullName evidence="1">Uncharacterized protein</fullName>
    </submittedName>
</protein>